<gene>
    <name evidence="6" type="ORF">Cyrtocomes_00487</name>
</gene>
<dbReference type="Gene3D" id="1.20.1550.10">
    <property type="entry name" value="DsbB-like"/>
    <property type="match status" value="1"/>
</dbReference>
<evidence type="ECO:0000256" key="1">
    <source>
        <dbReference type="ARBA" id="ARBA00004141"/>
    </source>
</evidence>
<dbReference type="InterPro" id="IPR023380">
    <property type="entry name" value="DsbB-like_sf"/>
</dbReference>
<dbReference type="InterPro" id="IPR003752">
    <property type="entry name" value="DiS_bond_form_DsbB/BdbC"/>
</dbReference>
<name>A0ABU5L7L9_9RICK</name>
<dbReference type="Proteomes" id="UP001293791">
    <property type="component" value="Unassembled WGS sequence"/>
</dbReference>
<organism evidence="6 7">
    <name type="scientific">Candidatus Cyrtobacter comes</name>
    <dbReference type="NCBI Taxonomy" id="675776"/>
    <lineage>
        <taxon>Bacteria</taxon>
        <taxon>Pseudomonadati</taxon>
        <taxon>Pseudomonadota</taxon>
        <taxon>Alphaproteobacteria</taxon>
        <taxon>Rickettsiales</taxon>
        <taxon>Candidatus Midichloriaceae</taxon>
        <taxon>Candidatus Cyrtobacter</taxon>
    </lineage>
</organism>
<evidence type="ECO:0000256" key="2">
    <source>
        <dbReference type="ARBA" id="ARBA00022692"/>
    </source>
</evidence>
<dbReference type="EMBL" id="JARGYT010000021">
    <property type="protein sequence ID" value="MDZ5762118.1"/>
    <property type="molecule type" value="Genomic_DNA"/>
</dbReference>
<dbReference type="Pfam" id="PF02600">
    <property type="entry name" value="DsbB"/>
    <property type="match status" value="1"/>
</dbReference>
<dbReference type="RefSeq" id="WP_322497603.1">
    <property type="nucleotide sequence ID" value="NZ_JARGYT010000021.1"/>
</dbReference>
<evidence type="ECO:0000256" key="5">
    <source>
        <dbReference type="SAM" id="Phobius"/>
    </source>
</evidence>
<keyword evidence="2 5" id="KW-0812">Transmembrane</keyword>
<evidence type="ECO:0000256" key="3">
    <source>
        <dbReference type="ARBA" id="ARBA00022989"/>
    </source>
</evidence>
<dbReference type="PIRSF" id="PIRSF033913">
    <property type="entry name" value="S-S_format_DsbB"/>
    <property type="match status" value="1"/>
</dbReference>
<dbReference type="SUPFAM" id="SSF158442">
    <property type="entry name" value="DsbB-like"/>
    <property type="match status" value="1"/>
</dbReference>
<dbReference type="InterPro" id="IPR024199">
    <property type="entry name" value="Uncharacterised_DsbB"/>
</dbReference>
<protein>
    <submittedName>
        <fullName evidence="6">DsbB superfamily disulfide bond formation protein</fullName>
    </submittedName>
</protein>
<evidence type="ECO:0000313" key="7">
    <source>
        <dbReference type="Proteomes" id="UP001293791"/>
    </source>
</evidence>
<comment type="subcellular location">
    <subcellularLocation>
        <location evidence="1">Membrane</location>
        <topology evidence="1">Multi-pass membrane protein</topology>
    </subcellularLocation>
</comment>
<feature type="transmembrane region" description="Helical" evidence="5">
    <location>
        <begin position="55"/>
        <end position="73"/>
    </location>
</feature>
<keyword evidence="7" id="KW-1185">Reference proteome</keyword>
<reference evidence="6 7" key="1">
    <citation type="submission" date="2023-02" db="EMBL/GenBank/DDBJ databases">
        <title>Host association and intracellularity evolved multiple times independently in the Rickettsiales.</title>
        <authorList>
            <person name="Castelli M."/>
            <person name="Nardi T."/>
            <person name="Gammuto L."/>
            <person name="Bellinzona G."/>
            <person name="Sabaneyeva E."/>
            <person name="Potekhin A."/>
            <person name="Serra V."/>
            <person name="Petroni G."/>
            <person name="Sassera D."/>
        </authorList>
    </citation>
    <scope>NUCLEOTIDE SEQUENCE [LARGE SCALE GENOMIC DNA]</scope>
    <source>
        <strain evidence="6 7">BOD18</strain>
    </source>
</reference>
<proteinExistence type="predicted"/>
<sequence>MQNKSNLLYNFSFLSNIDKAYHIVSRICLFASVSALVSAYYAEYFLQLAPCKLCLYERVPFFVMLISSPFLLVTKNIRFYFMFIILSALFINILLSFFHFGVEQGIFKYQSLCTGYIGNPSSAQELMMIVKDAPIGNCSVPAIEILGLSLSIWNGLFCSFIFALIILILAYAYSNKIKKRVY</sequence>
<keyword evidence="4 5" id="KW-0472">Membrane</keyword>
<accession>A0ABU5L7L9</accession>
<feature type="transmembrane region" description="Helical" evidence="5">
    <location>
        <begin position="20"/>
        <end position="43"/>
    </location>
</feature>
<evidence type="ECO:0000313" key="6">
    <source>
        <dbReference type="EMBL" id="MDZ5762118.1"/>
    </source>
</evidence>
<comment type="caution">
    <text evidence="6">The sequence shown here is derived from an EMBL/GenBank/DDBJ whole genome shotgun (WGS) entry which is preliminary data.</text>
</comment>
<keyword evidence="3 5" id="KW-1133">Transmembrane helix</keyword>
<feature type="transmembrane region" description="Helical" evidence="5">
    <location>
        <begin position="80"/>
        <end position="102"/>
    </location>
</feature>
<evidence type="ECO:0000256" key="4">
    <source>
        <dbReference type="ARBA" id="ARBA00023136"/>
    </source>
</evidence>
<feature type="transmembrane region" description="Helical" evidence="5">
    <location>
        <begin position="152"/>
        <end position="173"/>
    </location>
</feature>